<organism evidence="2 3">
    <name type="scientific">Trypanosoma brucei gambiense (strain MHOM/CI/86/DAL972)</name>
    <dbReference type="NCBI Taxonomy" id="679716"/>
    <lineage>
        <taxon>Eukaryota</taxon>
        <taxon>Discoba</taxon>
        <taxon>Euglenozoa</taxon>
        <taxon>Kinetoplastea</taxon>
        <taxon>Metakinetoplastina</taxon>
        <taxon>Trypanosomatida</taxon>
        <taxon>Trypanosomatidae</taxon>
        <taxon>Trypanosoma</taxon>
    </lineage>
</organism>
<accession>D0A2G2</accession>
<evidence type="ECO:0000256" key="1">
    <source>
        <dbReference type="SAM" id="MobiDB-lite"/>
    </source>
</evidence>
<feature type="region of interest" description="Disordered" evidence="1">
    <location>
        <begin position="65"/>
        <end position="105"/>
    </location>
</feature>
<protein>
    <submittedName>
        <fullName evidence="2">Uncharacterized protein</fullName>
    </submittedName>
</protein>
<dbReference type="AlphaFoldDB" id="D0A2G2"/>
<dbReference type="Proteomes" id="UP000002316">
    <property type="component" value="Chromosome 10"/>
</dbReference>
<proteinExistence type="predicted"/>
<gene>
    <name evidence="2" type="ORF">TbgDal_X5410</name>
</gene>
<dbReference type="RefSeq" id="XP_011777720.1">
    <property type="nucleotide sequence ID" value="XM_011779418.1"/>
</dbReference>
<feature type="compositionally biased region" description="Basic residues" evidence="1">
    <location>
        <begin position="82"/>
        <end position="96"/>
    </location>
</feature>
<sequence length="136" mass="15338">MWHRISIWTGVYFLYGDLYPLTITSSNGLTTPNSKQSSLPLLSVRGEMIGGKEDHRSLRVESMCYNTPQTGNPVIPTQEKKGGKKKTAPPHNRHHNVQPFLRGSHLTQPPLQHTKLRSQMVAEICFPISSSRKIFS</sequence>
<evidence type="ECO:0000313" key="2">
    <source>
        <dbReference type="EMBL" id="CBH15456.1"/>
    </source>
</evidence>
<evidence type="ECO:0000313" key="3">
    <source>
        <dbReference type="Proteomes" id="UP000002316"/>
    </source>
</evidence>
<reference evidence="3" key="1">
    <citation type="journal article" date="2010" name="PLoS Negl. Trop. Dis.">
        <title>The genome sequence of Trypanosoma brucei gambiense, causative agent of chronic human african trypanosomiasis.</title>
        <authorList>
            <person name="Jackson A.P."/>
            <person name="Sanders M."/>
            <person name="Berry A."/>
            <person name="McQuillan J."/>
            <person name="Aslett M.A."/>
            <person name="Quail M.A."/>
            <person name="Chukualim B."/>
            <person name="Capewell P."/>
            <person name="MacLeod A."/>
            <person name="Melville S.E."/>
            <person name="Gibson W."/>
            <person name="Barry J.D."/>
            <person name="Berriman M."/>
            <person name="Hertz-Fowler C."/>
        </authorList>
    </citation>
    <scope>NUCLEOTIDE SEQUENCE [LARGE SCALE GENOMIC DNA]</scope>
    <source>
        <strain evidence="3">MHOM/CI/86/DAL972</strain>
    </source>
</reference>
<dbReference type="GeneID" id="23865629"/>
<dbReference type="EMBL" id="FN554973">
    <property type="protein sequence ID" value="CBH15456.1"/>
    <property type="molecule type" value="Genomic_DNA"/>
</dbReference>
<name>D0A2G2_TRYB9</name>
<dbReference type="KEGG" id="tbg:TbgDal_X5410"/>